<dbReference type="EMBL" id="KV419400">
    <property type="protein sequence ID" value="KZS95803.1"/>
    <property type="molecule type" value="Genomic_DNA"/>
</dbReference>
<keyword evidence="2" id="KW-1185">Reference proteome</keyword>
<evidence type="ECO:0000313" key="2">
    <source>
        <dbReference type="Proteomes" id="UP000076722"/>
    </source>
</evidence>
<gene>
    <name evidence="1" type="ORF">SISNIDRAFT_451434</name>
</gene>
<reference evidence="1 2" key="1">
    <citation type="journal article" date="2016" name="Mol. Biol. Evol.">
        <title>Comparative Genomics of Early-Diverging Mushroom-Forming Fungi Provides Insights into the Origins of Lignocellulose Decay Capabilities.</title>
        <authorList>
            <person name="Nagy L.G."/>
            <person name="Riley R."/>
            <person name="Tritt A."/>
            <person name="Adam C."/>
            <person name="Daum C."/>
            <person name="Floudas D."/>
            <person name="Sun H."/>
            <person name="Yadav J.S."/>
            <person name="Pangilinan J."/>
            <person name="Larsson K.H."/>
            <person name="Matsuura K."/>
            <person name="Barry K."/>
            <person name="Labutti K."/>
            <person name="Kuo R."/>
            <person name="Ohm R.A."/>
            <person name="Bhattacharya S.S."/>
            <person name="Shirouzu T."/>
            <person name="Yoshinaga Y."/>
            <person name="Martin F.M."/>
            <person name="Grigoriev I.V."/>
            <person name="Hibbett D.S."/>
        </authorList>
    </citation>
    <scope>NUCLEOTIDE SEQUENCE [LARGE SCALE GENOMIC DNA]</scope>
    <source>
        <strain evidence="1 2">HHB9708</strain>
    </source>
</reference>
<accession>A0A164XB82</accession>
<evidence type="ECO:0000313" key="1">
    <source>
        <dbReference type="EMBL" id="KZS95803.1"/>
    </source>
</evidence>
<evidence type="ECO:0008006" key="3">
    <source>
        <dbReference type="Google" id="ProtNLM"/>
    </source>
</evidence>
<dbReference type="AlphaFoldDB" id="A0A164XB82"/>
<protein>
    <recommendedName>
        <fullName evidence="3">F-box domain-containing protein</fullName>
    </recommendedName>
</protein>
<sequence length="457" mass="51269">MPLSAIPVELLSRILKDALLDIDVMQGPKKRLKYTARLALINRQTRAVALANAEIWSTIYLQWPYSAVTEYFERAKRSNICLYLDTYQSVDAATADINIQNWAFFLQTNMGTFTHMDLHIRSADDAEALSEALEAPAPNLQSFRLRLYQIPVSWDLFSSTAPKLETAYLDTCRTWDVSPFLALSTLTLRVCQTNCRRSLSVLQRTPHLKNITLIGTGNATDVPSPQEPHTVVFPSCHHFDVKNMKSVSVRRLMSTIKLPALVALAIHESVALLPFLPTVLAEHLAPANGLLVSPTRLSVELYPNSLIIETNGTPSIRQTTDWHDVHKLQSLPRFQIHNAVVNMIASISSVLLTMAPPHVAILNKIDHTRFRASNEPALVALDQYMVFKDVFIAYPQIETVELAGYVGRAAYALLVDGLPSLHAVDIKYIMPGSRVPVDDLRELEHKRNVVLRLELQR</sequence>
<name>A0A164XB82_9AGAM</name>
<proteinExistence type="predicted"/>
<organism evidence="1 2">
    <name type="scientific">Sistotremastrum niveocremeum HHB9708</name>
    <dbReference type="NCBI Taxonomy" id="1314777"/>
    <lineage>
        <taxon>Eukaryota</taxon>
        <taxon>Fungi</taxon>
        <taxon>Dikarya</taxon>
        <taxon>Basidiomycota</taxon>
        <taxon>Agaricomycotina</taxon>
        <taxon>Agaricomycetes</taxon>
        <taxon>Sistotremastrales</taxon>
        <taxon>Sistotremastraceae</taxon>
        <taxon>Sertulicium</taxon>
        <taxon>Sertulicium niveocremeum</taxon>
    </lineage>
</organism>
<dbReference type="Proteomes" id="UP000076722">
    <property type="component" value="Unassembled WGS sequence"/>
</dbReference>